<feature type="transmembrane region" description="Helical" evidence="6">
    <location>
        <begin position="133"/>
        <end position="153"/>
    </location>
</feature>
<dbReference type="AlphaFoldDB" id="Q0A6N7"/>
<sequence length="312" mass="33580">MMVWLFVASLVLFAAGLALVVWPLWRRSQEYGRVEGRLMGTARGGGRDWDEPVDGRSGAHTLWRRLAAGRGAAPALAQDPVLARRLRQWGLRRAGDRAAVALLVQALPWVVVAGGLGFVWISRGALTGEDVGLLALLGLAALFLPKRVVAGLASARQMRIGEQVTTAVQILRMLLDSGQSVQHALGMVAVEGRELMPDLSRELDLALNRARSGEGLVEVLDGLARDLEVPELDDTVLILKQVVEQGGNVDEPLTRLAELINDRQRTRTQEKVTKMSAKMSVVMMLFLFPALLVVLAAPGLISLVGALGGVGD</sequence>
<evidence type="ECO:0000259" key="7">
    <source>
        <dbReference type="Pfam" id="PF00482"/>
    </source>
</evidence>
<evidence type="ECO:0000256" key="2">
    <source>
        <dbReference type="ARBA" id="ARBA00022475"/>
    </source>
</evidence>
<dbReference type="InterPro" id="IPR042094">
    <property type="entry name" value="T2SS_GspF_sf"/>
</dbReference>
<dbReference type="Pfam" id="PF00482">
    <property type="entry name" value="T2SSF"/>
    <property type="match status" value="1"/>
</dbReference>
<dbReference type="GO" id="GO:0005886">
    <property type="term" value="C:plasma membrane"/>
    <property type="evidence" value="ECO:0007669"/>
    <property type="project" value="UniProtKB-SubCell"/>
</dbReference>
<dbReference type="eggNOG" id="COG2064">
    <property type="taxonomic scope" value="Bacteria"/>
</dbReference>
<keyword evidence="4 6" id="KW-1133">Transmembrane helix</keyword>
<feature type="transmembrane region" description="Helical" evidence="6">
    <location>
        <begin position="98"/>
        <end position="121"/>
    </location>
</feature>
<evidence type="ECO:0000256" key="6">
    <source>
        <dbReference type="SAM" id="Phobius"/>
    </source>
</evidence>
<dbReference type="OrthoDB" id="8534919at2"/>
<keyword evidence="5 6" id="KW-0472">Membrane</keyword>
<evidence type="ECO:0000313" key="9">
    <source>
        <dbReference type="Proteomes" id="UP000001962"/>
    </source>
</evidence>
<dbReference type="Gene3D" id="1.20.81.30">
    <property type="entry name" value="Type II secretion system (T2SS), domain F"/>
    <property type="match status" value="1"/>
</dbReference>
<reference evidence="9" key="1">
    <citation type="submission" date="2006-08" db="EMBL/GenBank/DDBJ databases">
        <title>Complete sequence of Alkalilimnicola ehrilichei MLHE-1.</title>
        <authorList>
            <person name="Copeland A."/>
            <person name="Lucas S."/>
            <person name="Lapidus A."/>
            <person name="Barry K."/>
            <person name="Detter J.C."/>
            <person name="Glavina del Rio T."/>
            <person name="Hammon N."/>
            <person name="Israni S."/>
            <person name="Dalin E."/>
            <person name="Tice H."/>
            <person name="Pitluck S."/>
            <person name="Sims D."/>
            <person name="Brettin T."/>
            <person name="Bruce D."/>
            <person name="Han C."/>
            <person name="Tapia R."/>
            <person name="Gilna P."/>
            <person name="Schmutz J."/>
            <person name="Larimer F."/>
            <person name="Land M."/>
            <person name="Hauser L."/>
            <person name="Kyrpides N."/>
            <person name="Mikhailova N."/>
            <person name="Oremland R.S."/>
            <person name="Hoeft S.E."/>
            <person name="Switzer-Blum J."/>
            <person name="Kulp T."/>
            <person name="King G."/>
            <person name="Tabita R."/>
            <person name="Witte B."/>
            <person name="Santini J.M."/>
            <person name="Basu P."/>
            <person name="Hollibaugh J.T."/>
            <person name="Xie G."/>
            <person name="Stolz J.F."/>
            <person name="Richardson P."/>
        </authorList>
    </citation>
    <scope>NUCLEOTIDE SEQUENCE [LARGE SCALE GENOMIC DNA]</scope>
    <source>
        <strain evidence="9">ATCC BAA-1101 / DSM 17681 / MLHE-1</strain>
    </source>
</reference>
<comment type="subcellular location">
    <subcellularLocation>
        <location evidence="1">Cell membrane</location>
        <topology evidence="1">Multi-pass membrane protein</topology>
    </subcellularLocation>
</comment>
<evidence type="ECO:0000256" key="1">
    <source>
        <dbReference type="ARBA" id="ARBA00004651"/>
    </source>
</evidence>
<evidence type="ECO:0000313" key="8">
    <source>
        <dbReference type="EMBL" id="ABI57500.1"/>
    </source>
</evidence>
<evidence type="ECO:0000256" key="5">
    <source>
        <dbReference type="ARBA" id="ARBA00023136"/>
    </source>
</evidence>
<feature type="domain" description="Type II secretion system protein GspF" evidence="7">
    <location>
        <begin position="169"/>
        <end position="295"/>
    </location>
</feature>
<dbReference type="EMBL" id="CP000453">
    <property type="protein sequence ID" value="ABI57500.1"/>
    <property type="molecule type" value="Genomic_DNA"/>
</dbReference>
<keyword evidence="9" id="KW-1185">Reference proteome</keyword>
<accession>Q0A6N7</accession>
<feature type="transmembrane region" description="Helical" evidence="6">
    <location>
        <begin position="281"/>
        <end position="307"/>
    </location>
</feature>
<protein>
    <submittedName>
        <fullName evidence="8">Type II secretion system protein</fullName>
    </submittedName>
</protein>
<name>Q0A6N7_ALKEH</name>
<keyword evidence="3 6" id="KW-0812">Transmembrane</keyword>
<dbReference type="Proteomes" id="UP000001962">
    <property type="component" value="Chromosome"/>
</dbReference>
<dbReference type="PANTHER" id="PTHR35007:SF2">
    <property type="entry name" value="PILUS ASSEMBLE PROTEIN"/>
    <property type="match status" value="1"/>
</dbReference>
<dbReference type="HOGENOM" id="CLU_056917_2_0_6"/>
<dbReference type="PANTHER" id="PTHR35007">
    <property type="entry name" value="INTEGRAL MEMBRANE PROTEIN-RELATED"/>
    <property type="match status" value="1"/>
</dbReference>
<dbReference type="InterPro" id="IPR018076">
    <property type="entry name" value="T2SS_GspF_dom"/>
</dbReference>
<evidence type="ECO:0000256" key="3">
    <source>
        <dbReference type="ARBA" id="ARBA00022692"/>
    </source>
</evidence>
<dbReference type="KEGG" id="aeh:Mlg_2158"/>
<gene>
    <name evidence="8" type="ordered locus">Mlg_2158</name>
</gene>
<feature type="transmembrane region" description="Helical" evidence="6">
    <location>
        <begin position="6"/>
        <end position="25"/>
    </location>
</feature>
<proteinExistence type="predicted"/>
<evidence type="ECO:0000256" key="4">
    <source>
        <dbReference type="ARBA" id="ARBA00022989"/>
    </source>
</evidence>
<dbReference type="RefSeq" id="WP_011629894.1">
    <property type="nucleotide sequence ID" value="NC_008340.1"/>
</dbReference>
<keyword evidence="2" id="KW-1003">Cell membrane</keyword>
<organism evidence="8 9">
    <name type="scientific">Alkalilimnicola ehrlichii (strain ATCC BAA-1101 / DSM 17681 / MLHE-1)</name>
    <dbReference type="NCBI Taxonomy" id="187272"/>
    <lineage>
        <taxon>Bacteria</taxon>
        <taxon>Pseudomonadati</taxon>
        <taxon>Pseudomonadota</taxon>
        <taxon>Gammaproteobacteria</taxon>
        <taxon>Chromatiales</taxon>
        <taxon>Ectothiorhodospiraceae</taxon>
        <taxon>Alkalilimnicola</taxon>
    </lineage>
</organism>